<evidence type="ECO:0000256" key="4">
    <source>
        <dbReference type="SAM" id="MobiDB-lite"/>
    </source>
</evidence>
<evidence type="ECO:0000256" key="3">
    <source>
        <dbReference type="ARBA" id="ARBA00023242"/>
    </source>
</evidence>
<evidence type="ECO:0000256" key="2">
    <source>
        <dbReference type="ARBA" id="ARBA00005904"/>
    </source>
</evidence>
<organism evidence="6">
    <name type="scientific">Timema genevievae</name>
    <name type="common">Walking stick</name>
    <dbReference type="NCBI Taxonomy" id="629358"/>
    <lineage>
        <taxon>Eukaryota</taxon>
        <taxon>Metazoa</taxon>
        <taxon>Ecdysozoa</taxon>
        <taxon>Arthropoda</taxon>
        <taxon>Hexapoda</taxon>
        <taxon>Insecta</taxon>
        <taxon>Pterygota</taxon>
        <taxon>Neoptera</taxon>
        <taxon>Polyneoptera</taxon>
        <taxon>Phasmatodea</taxon>
        <taxon>Timematodea</taxon>
        <taxon>Timematoidea</taxon>
        <taxon>Timematidae</taxon>
        <taxon>Timema</taxon>
    </lineage>
</organism>
<dbReference type="AlphaFoldDB" id="A0A7R9PIK8"/>
<comment type="subcellular location">
    <subcellularLocation>
        <location evidence="1">Nucleus</location>
    </subcellularLocation>
</comment>
<feature type="compositionally biased region" description="Basic residues" evidence="4">
    <location>
        <begin position="267"/>
        <end position="280"/>
    </location>
</feature>
<evidence type="ECO:0000256" key="1">
    <source>
        <dbReference type="ARBA" id="ARBA00004123"/>
    </source>
</evidence>
<dbReference type="InterPro" id="IPR007019">
    <property type="entry name" value="SURF6"/>
</dbReference>
<dbReference type="Pfam" id="PF04935">
    <property type="entry name" value="SURF6"/>
    <property type="match status" value="1"/>
</dbReference>
<comment type="similarity">
    <text evidence="2">Belongs to the SURF6 family.</text>
</comment>
<gene>
    <name evidence="6" type="ORF">TGEB3V08_LOCUS2116</name>
</gene>
<dbReference type="GO" id="GO:0042274">
    <property type="term" value="P:ribosomal small subunit biogenesis"/>
    <property type="evidence" value="ECO:0007669"/>
    <property type="project" value="TreeGrafter"/>
</dbReference>
<protein>
    <recommendedName>
        <fullName evidence="5">Ribosomal RNA-processing protein 14/surfeit locus protein 6 C-terminal domain-containing protein</fullName>
    </recommendedName>
</protein>
<name>A0A7R9PIK8_TIMGE</name>
<dbReference type="PANTHER" id="PTHR14369:SF0">
    <property type="entry name" value="SURFEIT LOCUS PROTEIN 6"/>
    <property type="match status" value="1"/>
</dbReference>
<accession>A0A7R9PIK8</accession>
<feature type="compositionally biased region" description="Basic and acidic residues" evidence="4">
    <location>
        <begin position="245"/>
        <end position="266"/>
    </location>
</feature>
<dbReference type="GO" id="GO:0005730">
    <property type="term" value="C:nucleolus"/>
    <property type="evidence" value="ECO:0007669"/>
    <property type="project" value="TreeGrafter"/>
</dbReference>
<dbReference type="PANTHER" id="PTHR14369">
    <property type="entry name" value="SURFEIT LOCUS PROTEIN 6"/>
    <property type="match status" value="1"/>
</dbReference>
<dbReference type="GO" id="GO:0042273">
    <property type="term" value="P:ribosomal large subunit biogenesis"/>
    <property type="evidence" value="ECO:0007669"/>
    <property type="project" value="TreeGrafter"/>
</dbReference>
<dbReference type="EMBL" id="OE839632">
    <property type="protein sequence ID" value="CAD7587989.1"/>
    <property type="molecule type" value="Genomic_DNA"/>
</dbReference>
<sequence>MKIKKIKKTSVATKENWSEHKIKSLLVQEVEFLTNLWKRLPIPTSALEQKTVRVFNKEGEERKTRATNIEELQEKVKALKALKGSKKIHVKERIKKKGLKHKLAKGKKKAERKMNKVLVKPQKSPPEPLTEPKLEKITKAPKPVFNSQGKMVFSKFDFSEMGAQGTGGSALKSKGPKSPGKILQKIQRHKEKLQQLESEGKMEAAQELKQKEAWRSALRKAQGEKVKDDPLLLKKSVRKIKDRKKQSTDKWAARNEHVKRTLEERQHKRNSNIQKRKKEVKLKKIKKAVKKGRIIPGH</sequence>
<evidence type="ECO:0000313" key="6">
    <source>
        <dbReference type="EMBL" id="CAD7587989.1"/>
    </source>
</evidence>
<feature type="domain" description="Ribosomal RNA-processing protein 14/surfeit locus protein 6 C-terminal" evidence="5">
    <location>
        <begin position="91"/>
        <end position="285"/>
    </location>
</feature>
<keyword evidence="3" id="KW-0539">Nucleus</keyword>
<evidence type="ECO:0000259" key="5">
    <source>
        <dbReference type="Pfam" id="PF04935"/>
    </source>
</evidence>
<feature type="region of interest" description="Disordered" evidence="4">
    <location>
        <begin position="240"/>
        <end position="280"/>
    </location>
</feature>
<dbReference type="InterPro" id="IPR029190">
    <property type="entry name" value="Rrp14/SURF6_C"/>
</dbReference>
<dbReference type="GO" id="GO:0003677">
    <property type="term" value="F:DNA binding"/>
    <property type="evidence" value="ECO:0007669"/>
    <property type="project" value="TreeGrafter"/>
</dbReference>
<reference evidence="6" key="1">
    <citation type="submission" date="2020-11" db="EMBL/GenBank/DDBJ databases">
        <authorList>
            <person name="Tran Van P."/>
        </authorList>
    </citation>
    <scope>NUCLEOTIDE SEQUENCE</scope>
</reference>
<dbReference type="GO" id="GO:0003723">
    <property type="term" value="F:RNA binding"/>
    <property type="evidence" value="ECO:0007669"/>
    <property type="project" value="TreeGrafter"/>
</dbReference>
<proteinExistence type="inferred from homology"/>